<keyword evidence="3" id="KW-1185">Reference proteome</keyword>
<name>A0A0P1GMH2_9RHOB</name>
<dbReference type="AlphaFoldDB" id="A0A0P1GMH2"/>
<dbReference type="InterPro" id="IPR027417">
    <property type="entry name" value="P-loop_NTPase"/>
</dbReference>
<protein>
    <submittedName>
        <fullName evidence="2">Uncharacterized protein</fullName>
    </submittedName>
</protein>
<organism evidence="2 3">
    <name type="scientific">Tropicibacter naphthalenivorans</name>
    <dbReference type="NCBI Taxonomy" id="441103"/>
    <lineage>
        <taxon>Bacteria</taxon>
        <taxon>Pseudomonadati</taxon>
        <taxon>Pseudomonadota</taxon>
        <taxon>Alphaproteobacteria</taxon>
        <taxon>Rhodobacterales</taxon>
        <taxon>Roseobacteraceae</taxon>
        <taxon>Tropicibacter</taxon>
    </lineage>
</organism>
<evidence type="ECO:0000313" key="3">
    <source>
        <dbReference type="Proteomes" id="UP000054935"/>
    </source>
</evidence>
<feature type="region of interest" description="Disordered" evidence="1">
    <location>
        <begin position="304"/>
        <end position="337"/>
    </location>
</feature>
<accession>A0A0P1GMH2</accession>
<dbReference type="Proteomes" id="UP000054935">
    <property type="component" value="Unassembled WGS sequence"/>
</dbReference>
<evidence type="ECO:0000313" key="2">
    <source>
        <dbReference type="EMBL" id="CUH76532.1"/>
    </source>
</evidence>
<proteinExistence type="predicted"/>
<gene>
    <name evidence="2" type="ORF">TRN7648_00984</name>
</gene>
<dbReference type="EMBL" id="CYSE01000002">
    <property type="protein sequence ID" value="CUH76532.1"/>
    <property type="molecule type" value="Genomic_DNA"/>
</dbReference>
<reference evidence="2 3" key="1">
    <citation type="submission" date="2015-09" db="EMBL/GenBank/DDBJ databases">
        <authorList>
            <consortium name="Swine Surveillance"/>
        </authorList>
    </citation>
    <scope>NUCLEOTIDE SEQUENCE [LARGE SCALE GENOMIC DNA]</scope>
    <source>
        <strain evidence="2 3">CECT 7648</strain>
    </source>
</reference>
<dbReference type="STRING" id="441103.TRN7648_00984"/>
<dbReference type="SUPFAM" id="SSF52540">
    <property type="entry name" value="P-loop containing nucleoside triphosphate hydrolases"/>
    <property type="match status" value="1"/>
</dbReference>
<sequence length="337" mass="36742">MLTSLGASYAFNSFVVAERTPHKKAASQMDVILHVGAHRTGSTSFQHYMRANRATLDGAGIGFWGPWRTRKGVLDGLTDTPATPAEARRRAGRVQMNLRSAEKRGLGALVVSDENLIGTPRRCVRAGALYPEIGLRMARVAAGFAPVTRVNLQIRSLDMWWASALAFLVPRGMPLPTEAKLEALANASRSWRHVITDLACACPGADITVTVFERFADRPEALFEAITGQSGPESQPGAFWANRCPDLAALRTCLAERGEDPAQLPGEGRWQPFDFTQAARLREAYADDLFWLRAGADGLATLTETAASDRPGTNLGKDLQARGQRHDRPARRLAPTR</sequence>
<evidence type="ECO:0000256" key="1">
    <source>
        <dbReference type="SAM" id="MobiDB-lite"/>
    </source>
</evidence>